<reference evidence="2" key="1">
    <citation type="journal article" date="2014" name="BMC Genomics">
        <title>Genome characteristics reveal the impact of lichenization on lichen-forming fungus Endocarpon pusillum Hedwig (Verrucariales, Ascomycota).</title>
        <authorList>
            <person name="Wang Y.-Y."/>
            <person name="Liu B."/>
            <person name="Zhang X.-Y."/>
            <person name="Zhou Q.-M."/>
            <person name="Zhang T."/>
            <person name="Li H."/>
            <person name="Yu Y.-F."/>
            <person name="Zhang X.-L."/>
            <person name="Hao X.-Y."/>
            <person name="Wang M."/>
            <person name="Wang L."/>
            <person name="Wei J.-C."/>
        </authorList>
    </citation>
    <scope>NUCLEOTIDE SEQUENCE [LARGE SCALE GENOMIC DNA]</scope>
    <source>
        <strain evidence="2">Z07020 / HMAS-L-300199</strain>
    </source>
</reference>
<dbReference type="GO" id="GO:0016705">
    <property type="term" value="F:oxidoreductase activity, acting on paired donors, with incorporation or reduction of molecular oxygen"/>
    <property type="evidence" value="ECO:0007669"/>
    <property type="project" value="InterPro"/>
</dbReference>
<name>U1GK68_ENDPU</name>
<protein>
    <recommendedName>
        <fullName evidence="3">Cytochrome P450</fullName>
    </recommendedName>
</protein>
<dbReference type="HOGENOM" id="CLU_1337508_0_0_1"/>
<evidence type="ECO:0008006" key="3">
    <source>
        <dbReference type="Google" id="ProtNLM"/>
    </source>
</evidence>
<accession>U1GK68</accession>
<dbReference type="InterPro" id="IPR036396">
    <property type="entry name" value="Cyt_P450_sf"/>
</dbReference>
<dbReference type="RefSeq" id="XP_007802091.1">
    <property type="nucleotide sequence ID" value="XM_007803900.1"/>
</dbReference>
<proteinExistence type="predicted"/>
<dbReference type="InterPro" id="IPR001128">
    <property type="entry name" value="Cyt_P450"/>
</dbReference>
<organism evidence="1 2">
    <name type="scientific">Endocarpon pusillum (strain Z07020 / HMAS-L-300199)</name>
    <name type="common">Lichen-forming fungus</name>
    <dbReference type="NCBI Taxonomy" id="1263415"/>
    <lineage>
        <taxon>Eukaryota</taxon>
        <taxon>Fungi</taxon>
        <taxon>Dikarya</taxon>
        <taxon>Ascomycota</taxon>
        <taxon>Pezizomycotina</taxon>
        <taxon>Eurotiomycetes</taxon>
        <taxon>Chaetothyriomycetidae</taxon>
        <taxon>Verrucariales</taxon>
        <taxon>Verrucariaceae</taxon>
        <taxon>Endocarpon</taxon>
    </lineage>
</organism>
<evidence type="ECO:0000313" key="2">
    <source>
        <dbReference type="Proteomes" id="UP000019373"/>
    </source>
</evidence>
<dbReference type="Proteomes" id="UP000019373">
    <property type="component" value="Unassembled WGS sequence"/>
</dbReference>
<dbReference type="Gene3D" id="1.10.630.10">
    <property type="entry name" value="Cytochrome P450"/>
    <property type="match status" value="1"/>
</dbReference>
<dbReference type="OrthoDB" id="3934656at2759"/>
<dbReference type="GO" id="GO:0005506">
    <property type="term" value="F:iron ion binding"/>
    <property type="evidence" value="ECO:0007669"/>
    <property type="project" value="InterPro"/>
</dbReference>
<gene>
    <name evidence="1" type="ORF">EPUS_02133</name>
</gene>
<dbReference type="OMA" id="HEKEHSE"/>
<sequence>MALNGISLESNESGYLVRIAPNEVAWSDPEAVSTIYRTKTIFTKTDYYDAWASPNKRDVGHFPARHEKEHSERRRIVNNIYSVSSILESEEATDSCTQLFYATIRDFTKQSPVVDLCLRINMYAFDVLGELFYGKMFGFMSECTDIDCTLYLQSLFSPSVRGTLGAVKHIENASEAAVKRRKQEIEEHKDDKSDMLRKMLEINAD</sequence>
<keyword evidence="2" id="KW-1185">Reference proteome</keyword>
<dbReference type="EMBL" id="KE721111">
    <property type="protein sequence ID" value="ERF72246.1"/>
    <property type="molecule type" value="Genomic_DNA"/>
</dbReference>
<dbReference type="Pfam" id="PF00067">
    <property type="entry name" value="p450"/>
    <property type="match status" value="1"/>
</dbReference>
<dbReference type="eggNOG" id="KOG0158">
    <property type="taxonomic scope" value="Eukaryota"/>
</dbReference>
<dbReference type="AlphaFoldDB" id="U1GK68"/>
<dbReference type="GeneID" id="19237187"/>
<dbReference type="SUPFAM" id="SSF48264">
    <property type="entry name" value="Cytochrome P450"/>
    <property type="match status" value="1"/>
</dbReference>
<dbReference type="GO" id="GO:0020037">
    <property type="term" value="F:heme binding"/>
    <property type="evidence" value="ECO:0007669"/>
    <property type="project" value="InterPro"/>
</dbReference>
<dbReference type="GO" id="GO:0004497">
    <property type="term" value="F:monooxygenase activity"/>
    <property type="evidence" value="ECO:0007669"/>
    <property type="project" value="InterPro"/>
</dbReference>
<evidence type="ECO:0000313" key="1">
    <source>
        <dbReference type="EMBL" id="ERF72246.1"/>
    </source>
</evidence>